<gene>
    <name evidence="1" type="ORF">I4F81_005275</name>
</gene>
<accession>A0ACC3BYN4</accession>
<comment type="caution">
    <text evidence="1">The sequence shown here is derived from an EMBL/GenBank/DDBJ whole genome shotgun (WGS) entry which is preliminary data.</text>
</comment>
<protein>
    <submittedName>
        <fullName evidence="1">Uncharacterized protein</fullName>
    </submittedName>
</protein>
<evidence type="ECO:0000313" key="1">
    <source>
        <dbReference type="EMBL" id="KAK1862708.1"/>
    </source>
</evidence>
<evidence type="ECO:0000313" key="2">
    <source>
        <dbReference type="Proteomes" id="UP000798662"/>
    </source>
</evidence>
<dbReference type="Proteomes" id="UP000798662">
    <property type="component" value="Chromosome 1"/>
</dbReference>
<dbReference type="EMBL" id="CM020618">
    <property type="protein sequence ID" value="KAK1862708.1"/>
    <property type="molecule type" value="Genomic_DNA"/>
</dbReference>
<proteinExistence type="predicted"/>
<organism evidence="1 2">
    <name type="scientific">Pyropia yezoensis</name>
    <name type="common">Susabi-nori</name>
    <name type="synonym">Porphyra yezoensis</name>
    <dbReference type="NCBI Taxonomy" id="2788"/>
    <lineage>
        <taxon>Eukaryota</taxon>
        <taxon>Rhodophyta</taxon>
        <taxon>Bangiophyceae</taxon>
        <taxon>Bangiales</taxon>
        <taxon>Bangiaceae</taxon>
        <taxon>Pyropia</taxon>
    </lineage>
</organism>
<keyword evidence="2" id="KW-1185">Reference proteome</keyword>
<sequence>MPCKTAIYDGTKLKHHLATSPHKAAVAQALQETPRPAALSSATSSVNDCKAMLAAGPQTPAQKALSERYLNSPWPASSAVPHLAPLPGLPTYDGYVCYNCKSGNTDLRQLQKQHTVHGDGAPPLDDDPFEEKCAKGIYTLATLQSLQRGNRTRLYPVQEVSNTPPQRLPPARCRRRRPCPWTFSWAAAPPPVDTGGGTGGSAAAAGPSYVLPTSEDATDASAGGLMQMYRFDASLAALHWTAASTMEHFGLFAALKTTAPPPAHPQTAAVLAVCDGALSFVRDRGPTVASRLRIGKATADTVSHRPFNVRITPPTVSKYARDTAILLYVSVELAALGARTDTEVLEDGRQTPALSAATSALAAKVRRAFRAKAPRVIQVVRDKRAAQPDYAAGQDDASLVGQAVLADAVCALLRGIFHEVFDPRPLAVGGSGKTQSDVALLMPFLSVLYPSATAAALTTVGGDPTADTAALHLQKQHTVHGDGAPPLDDDPFEEKCAKGIYTLATLQSLQRGNRTRLYPVQEVSNTSSAAAAPRALPTAATLPLDVFLGGGPPPVDTGGGTGGSAAAAGPSSVLPTSEDATDASAGGLMQMYRFDASLAALHWTAASTMEHFGLFAALKTTAPPPGAPADSYEPRGSFFFASLKAAVLAVCDGALSFVRDRGPTVASRLRIGKATADTVSHRPFNVRITPPTVSKYARDTAILLYVSVELAALGARTDTEVLEDGRQTPALSAATSALAAKVRRAFRAKAPRVIQVVRDKRAAQPDYAAGQDDASLVGQAVLADAVSALLRGIFHEVFDPRPLAVGGSGKTQSDVALLMPFLSVLYPSATAAALTTVGGDPTADTAALHLSARHLSTALESRLLGGVTRLPMGVRVYRQVSAAMAKAVTKADLLAVAYGTPQAEEADRGSVMELQSGHSSRTAAGSYAGDPSLTFASLTNLAFFKFRQVSLLWHASMGLASTHVGGSLRRPLEPAQVAINAIKSVGRGGDRPSGGATTTAAGPAAGASDAGAPPPLSLPLAVQLGRPRRIPTVSALKMVDELVSKRFGSYKSAEQEAGTHHILLARDPQTILLVLPTGGGKSACILLPVACEAECARTLLLPGPAVTFVLSPTRAVSATIKEAAKALGLVVVMWRRGGCACPESASLVIVDISTAVQDMADLLLFVSHLDGQGRLARFVVDEAHLVNLWSAFRYHLLHLRTLLADLPCPLVLLTATAPVAWVRSLVNSVTLSPSRPLSVIRPASTRRPNIQYRVEPCPEPYQAAPIPDANARLHAAMAARINVQVAAIRNPSGDRQGRSAIIGCFCETVKEVTGVADALCAALGASDSDGAADDVVVLMFHSTGNSIASRQGAHNNNGVSGVGTTSTGGEAAAAAPGTSGAPPVGSSGDTPNPDFIVHQLFGRGQRLGGQGVGGFPESHGYGSCFPSFCMHCVRPSIKPGSLNVDTVHAVCVKTYANCKKDRTPWDRSGLGSPSAKGTICSGCRLSRTIRPDQHLSLDSHARDGFGATKCAWTFCIKVVLIQVHLARSEMSTTNDTFDEALFNACKVAYTLEPQGADLATDTPSVAERVIPARLVDWGSESSPPSVDLVASWLTDGGTLPNIVLFAPVLARAFGLTF</sequence>
<reference evidence="1" key="1">
    <citation type="submission" date="2019-11" db="EMBL/GenBank/DDBJ databases">
        <title>Nori genome reveals adaptations in red seaweeds to the harsh intertidal environment.</title>
        <authorList>
            <person name="Wang D."/>
            <person name="Mao Y."/>
        </authorList>
    </citation>
    <scope>NUCLEOTIDE SEQUENCE</scope>
    <source>
        <tissue evidence="1">Gametophyte</tissue>
    </source>
</reference>
<name>A0ACC3BYN4_PYRYE</name>